<sequence length="127" mass="14224">MLAMSTATIATLSWWLSRTEGFNITISGATSKPRQEIYERLPCIQCQTICHKCHQYDPQRRDSVFHQHTTDSSSEIASHNMEEIQRIKTSNPEISHREAFSAAAKNWAHLPRLHFGLSVADGGGGSN</sequence>
<dbReference type="PANTHER" id="PTHR31675">
    <property type="entry name" value="PROTEIN YABBY 6-RELATED"/>
    <property type="match status" value="1"/>
</dbReference>
<reference evidence="3" key="1">
    <citation type="journal article" date="2018" name="Nat. Genet.">
        <title>Extensive intraspecific gene order and gene structural variations between Mo17 and other maize genomes.</title>
        <authorList>
            <person name="Sun S."/>
            <person name="Zhou Y."/>
            <person name="Chen J."/>
            <person name="Shi J."/>
            <person name="Zhao H."/>
            <person name="Zhao H."/>
            <person name="Song W."/>
            <person name="Zhang M."/>
            <person name="Cui Y."/>
            <person name="Dong X."/>
            <person name="Liu H."/>
            <person name="Ma X."/>
            <person name="Jiao Y."/>
            <person name="Wang B."/>
            <person name="Wei X."/>
            <person name="Stein J.C."/>
            <person name="Glaubitz J.C."/>
            <person name="Lu F."/>
            <person name="Yu G."/>
            <person name="Liang C."/>
            <person name="Fengler K."/>
            <person name="Li B."/>
            <person name="Rafalski A."/>
            <person name="Schnable P.S."/>
            <person name="Ware D.H."/>
            <person name="Buckler E.S."/>
            <person name="Lai J."/>
        </authorList>
    </citation>
    <scope>NUCLEOTIDE SEQUENCE [LARGE SCALE GENOMIC DNA]</scope>
    <source>
        <tissue evidence="3">Seedling</tissue>
    </source>
</reference>
<feature type="domain" description="YABBY protein C-terminal" evidence="2">
    <location>
        <begin position="82"/>
        <end position="116"/>
    </location>
</feature>
<dbReference type="InterPro" id="IPR056775">
    <property type="entry name" value="YABBY_C"/>
</dbReference>
<gene>
    <name evidence="3" type="primary">YAB1</name>
    <name evidence="3" type="ORF">Zm00014a_003079</name>
</gene>
<accession>A0A3L6E3S6</accession>
<dbReference type="AlphaFoldDB" id="A0A3L6E3S6"/>
<keyword evidence="1" id="KW-0732">Signal</keyword>
<dbReference type="Proteomes" id="UP000251960">
    <property type="component" value="Chromosome 7"/>
</dbReference>
<dbReference type="EMBL" id="NCVQ01000008">
    <property type="protein sequence ID" value="PWZ15013.1"/>
    <property type="molecule type" value="Genomic_DNA"/>
</dbReference>
<feature type="signal peptide" evidence="1">
    <location>
        <begin position="1"/>
        <end position="21"/>
    </location>
</feature>
<dbReference type="Pfam" id="PF04690">
    <property type="entry name" value="YABBY"/>
    <property type="match status" value="1"/>
</dbReference>
<dbReference type="PANTHER" id="PTHR31675:SF53">
    <property type="entry name" value="PROTEIN YABBY 1"/>
    <property type="match status" value="1"/>
</dbReference>
<comment type="caution">
    <text evidence="3">The sequence shown here is derived from an EMBL/GenBank/DDBJ whole genome shotgun (WGS) entry which is preliminary data.</text>
</comment>
<evidence type="ECO:0000256" key="1">
    <source>
        <dbReference type="SAM" id="SignalP"/>
    </source>
</evidence>
<evidence type="ECO:0000313" key="3">
    <source>
        <dbReference type="EMBL" id="PWZ15013.1"/>
    </source>
</evidence>
<name>A0A3L6E3S6_MAIZE</name>
<evidence type="ECO:0000259" key="2">
    <source>
        <dbReference type="Pfam" id="PF04690"/>
    </source>
</evidence>
<dbReference type="ExpressionAtlas" id="A0A3L6E3S6">
    <property type="expression patterns" value="baseline and differential"/>
</dbReference>
<proteinExistence type="predicted"/>
<feature type="chain" id="PRO_5018283920" evidence="1">
    <location>
        <begin position="22"/>
        <end position="127"/>
    </location>
</feature>
<dbReference type="InterPro" id="IPR006780">
    <property type="entry name" value="YABBY"/>
</dbReference>
<organism evidence="3">
    <name type="scientific">Zea mays</name>
    <name type="common">Maize</name>
    <dbReference type="NCBI Taxonomy" id="4577"/>
    <lineage>
        <taxon>Eukaryota</taxon>
        <taxon>Viridiplantae</taxon>
        <taxon>Streptophyta</taxon>
        <taxon>Embryophyta</taxon>
        <taxon>Tracheophyta</taxon>
        <taxon>Spermatophyta</taxon>
        <taxon>Magnoliopsida</taxon>
        <taxon>Liliopsida</taxon>
        <taxon>Poales</taxon>
        <taxon>Poaceae</taxon>
        <taxon>PACMAD clade</taxon>
        <taxon>Panicoideae</taxon>
        <taxon>Andropogonodae</taxon>
        <taxon>Andropogoneae</taxon>
        <taxon>Tripsacinae</taxon>
        <taxon>Zea</taxon>
    </lineage>
</organism>
<protein>
    <submittedName>
        <fullName evidence="3">Protein YABBY 1</fullName>
    </submittedName>
</protein>